<comment type="caution">
    <text evidence="1">The sequence shown here is derived from an EMBL/GenBank/DDBJ whole genome shotgun (WGS) entry which is preliminary data.</text>
</comment>
<protein>
    <submittedName>
        <fullName evidence="1">Uncharacterized protein</fullName>
    </submittedName>
</protein>
<proteinExistence type="predicted"/>
<gene>
    <name evidence="1" type="ORF">E1163_14975</name>
</gene>
<dbReference type="EMBL" id="SMLW01000572">
    <property type="protein sequence ID" value="MTI26259.1"/>
    <property type="molecule type" value="Genomic_DNA"/>
</dbReference>
<sequence>MKDNLTPSNNAFGKLLSIAILISFFACHSKVRTSEDGNTSPVALISVDTIIKSTQKDSFTINKPSSTDTIPTTNLSLDSSLYPLLPHLSDQQVILRKKSQKNTDHPFVPDSKYTHGVFDQGAIDLILNSINGEPQYLYGQAGTEGDELEFLVYSMTSRQLDQYKAGHTYRIYWAETICLMEPFDHGYQRCYIVYRIEP</sequence>
<dbReference type="RefSeq" id="WP_155173235.1">
    <property type="nucleotide sequence ID" value="NZ_BAAAFL010000068.1"/>
</dbReference>
<reference evidence="1 2" key="1">
    <citation type="submission" date="2019-02" db="EMBL/GenBank/DDBJ databases">
        <authorList>
            <person name="Goldberg S.R."/>
            <person name="Haltli B.A."/>
            <person name="Correa H."/>
            <person name="Russell K.G."/>
        </authorList>
    </citation>
    <scope>NUCLEOTIDE SEQUENCE [LARGE SCALE GENOMIC DNA]</scope>
    <source>
        <strain evidence="1 2">JCM 16186</strain>
    </source>
</reference>
<evidence type="ECO:0000313" key="1">
    <source>
        <dbReference type="EMBL" id="MTI26259.1"/>
    </source>
</evidence>
<dbReference type="Proteomes" id="UP000798808">
    <property type="component" value="Unassembled WGS sequence"/>
</dbReference>
<evidence type="ECO:0000313" key="2">
    <source>
        <dbReference type="Proteomes" id="UP000798808"/>
    </source>
</evidence>
<accession>A0ABW9RQ23</accession>
<organism evidence="1 2">
    <name type="scientific">Fulvivirga kasyanovii</name>
    <dbReference type="NCBI Taxonomy" id="396812"/>
    <lineage>
        <taxon>Bacteria</taxon>
        <taxon>Pseudomonadati</taxon>
        <taxon>Bacteroidota</taxon>
        <taxon>Cytophagia</taxon>
        <taxon>Cytophagales</taxon>
        <taxon>Fulvivirgaceae</taxon>
        <taxon>Fulvivirga</taxon>
    </lineage>
</organism>
<keyword evidence="2" id="KW-1185">Reference proteome</keyword>
<name>A0ABW9RQ23_9BACT</name>
<dbReference type="PROSITE" id="PS51257">
    <property type="entry name" value="PROKAR_LIPOPROTEIN"/>
    <property type="match status" value="1"/>
</dbReference>